<evidence type="ECO:0000256" key="5">
    <source>
        <dbReference type="ARBA" id="ARBA00023242"/>
    </source>
</evidence>
<name>A0A9D4MJ93_DREPO</name>
<evidence type="ECO:0000256" key="2">
    <source>
        <dbReference type="ARBA" id="ARBA00023015"/>
    </source>
</evidence>
<dbReference type="Proteomes" id="UP000828390">
    <property type="component" value="Unassembled WGS sequence"/>
</dbReference>
<dbReference type="GO" id="GO:0000981">
    <property type="term" value="F:DNA-binding transcription factor activity, RNA polymerase II-specific"/>
    <property type="evidence" value="ECO:0007669"/>
    <property type="project" value="TreeGrafter"/>
</dbReference>
<evidence type="ECO:0000313" key="7">
    <source>
        <dbReference type="Proteomes" id="UP000828390"/>
    </source>
</evidence>
<gene>
    <name evidence="6" type="ORF">DPMN_001923</name>
</gene>
<reference evidence="6" key="2">
    <citation type="submission" date="2020-11" db="EMBL/GenBank/DDBJ databases">
        <authorList>
            <person name="McCartney M.A."/>
            <person name="Auch B."/>
            <person name="Kono T."/>
            <person name="Mallez S."/>
            <person name="Becker A."/>
            <person name="Gohl D.M."/>
            <person name="Silverstein K.A.T."/>
            <person name="Koren S."/>
            <person name="Bechman K.B."/>
            <person name="Herman A."/>
            <person name="Abrahante J.E."/>
            <person name="Garbe J."/>
        </authorList>
    </citation>
    <scope>NUCLEOTIDE SEQUENCE</scope>
    <source>
        <strain evidence="6">Duluth1</strain>
        <tissue evidence="6">Whole animal</tissue>
    </source>
</reference>
<evidence type="ECO:0000256" key="4">
    <source>
        <dbReference type="ARBA" id="ARBA00023163"/>
    </source>
</evidence>
<dbReference type="GO" id="GO:0000978">
    <property type="term" value="F:RNA polymerase II cis-regulatory region sequence-specific DNA binding"/>
    <property type="evidence" value="ECO:0007669"/>
    <property type="project" value="TreeGrafter"/>
</dbReference>
<dbReference type="AlphaFoldDB" id="A0A9D4MJ93"/>
<keyword evidence="3" id="KW-0238">DNA-binding</keyword>
<keyword evidence="5" id="KW-0539">Nucleus</keyword>
<evidence type="ECO:0000313" key="6">
    <source>
        <dbReference type="EMBL" id="KAH3878043.1"/>
    </source>
</evidence>
<protein>
    <recommendedName>
        <fullName evidence="8">Max-like protein X</fullName>
    </recommendedName>
</protein>
<dbReference type="PANTHER" id="PTHR15741">
    <property type="entry name" value="BASIC HELIX-LOOP-HELIX ZIP TRANSCRIPTION FACTOR"/>
    <property type="match status" value="1"/>
</dbReference>
<keyword evidence="2" id="KW-0805">Transcription regulation</keyword>
<dbReference type="EMBL" id="JAIWYP010000001">
    <property type="protein sequence ID" value="KAH3878043.1"/>
    <property type="molecule type" value="Genomic_DNA"/>
</dbReference>
<dbReference type="InterPro" id="IPR052207">
    <property type="entry name" value="Max-like/E-box_TFs"/>
</dbReference>
<feature type="non-terminal residue" evidence="6">
    <location>
        <position position="59"/>
    </location>
</feature>
<reference evidence="6" key="1">
    <citation type="journal article" date="2019" name="bioRxiv">
        <title>The Genome of the Zebra Mussel, Dreissena polymorpha: A Resource for Invasive Species Research.</title>
        <authorList>
            <person name="McCartney M.A."/>
            <person name="Auch B."/>
            <person name="Kono T."/>
            <person name="Mallez S."/>
            <person name="Zhang Y."/>
            <person name="Obille A."/>
            <person name="Becker A."/>
            <person name="Abrahante J.E."/>
            <person name="Garbe J."/>
            <person name="Badalamenti J.P."/>
            <person name="Herman A."/>
            <person name="Mangelson H."/>
            <person name="Liachko I."/>
            <person name="Sullivan S."/>
            <person name="Sone E.D."/>
            <person name="Koren S."/>
            <person name="Silverstein K.A.T."/>
            <person name="Beckman K.B."/>
            <person name="Gohl D.M."/>
        </authorList>
    </citation>
    <scope>NUCLEOTIDE SEQUENCE</scope>
    <source>
        <strain evidence="6">Duluth1</strain>
        <tissue evidence="6">Whole animal</tissue>
    </source>
</reference>
<accession>A0A9D4MJ93</accession>
<dbReference type="PANTHER" id="PTHR15741:SF25">
    <property type="entry name" value="MAX-LIKE PROTEIN X"/>
    <property type="match status" value="1"/>
</dbReference>
<proteinExistence type="predicted"/>
<comment type="caution">
    <text evidence="6">The sequence shown here is derived from an EMBL/GenBank/DDBJ whole genome shotgun (WGS) entry which is preliminary data.</text>
</comment>
<sequence>FKQIMDSLFQTFNANISVANFAELSACVFSWLEEYCKPQTLREVALGILRKTNEQLANH</sequence>
<comment type="subcellular location">
    <subcellularLocation>
        <location evidence="1">Nucleus</location>
    </subcellularLocation>
</comment>
<keyword evidence="7" id="KW-1185">Reference proteome</keyword>
<keyword evidence="4" id="KW-0804">Transcription</keyword>
<dbReference type="GO" id="GO:0005634">
    <property type="term" value="C:nucleus"/>
    <property type="evidence" value="ECO:0007669"/>
    <property type="project" value="UniProtKB-SubCell"/>
</dbReference>
<organism evidence="6 7">
    <name type="scientific">Dreissena polymorpha</name>
    <name type="common">Zebra mussel</name>
    <name type="synonym">Mytilus polymorpha</name>
    <dbReference type="NCBI Taxonomy" id="45954"/>
    <lineage>
        <taxon>Eukaryota</taxon>
        <taxon>Metazoa</taxon>
        <taxon>Spiralia</taxon>
        <taxon>Lophotrochozoa</taxon>
        <taxon>Mollusca</taxon>
        <taxon>Bivalvia</taxon>
        <taxon>Autobranchia</taxon>
        <taxon>Heteroconchia</taxon>
        <taxon>Euheterodonta</taxon>
        <taxon>Imparidentia</taxon>
        <taxon>Neoheterodontei</taxon>
        <taxon>Myida</taxon>
        <taxon>Dreissenoidea</taxon>
        <taxon>Dreissenidae</taxon>
        <taxon>Dreissena</taxon>
    </lineage>
</organism>
<evidence type="ECO:0008006" key="8">
    <source>
        <dbReference type="Google" id="ProtNLM"/>
    </source>
</evidence>
<evidence type="ECO:0000256" key="1">
    <source>
        <dbReference type="ARBA" id="ARBA00004123"/>
    </source>
</evidence>
<evidence type="ECO:0000256" key="3">
    <source>
        <dbReference type="ARBA" id="ARBA00023125"/>
    </source>
</evidence>